<evidence type="ECO:0000313" key="4">
    <source>
        <dbReference type="Proteomes" id="UP000697710"/>
    </source>
</evidence>
<dbReference type="AlphaFoldDB" id="A0A956LWJ6"/>
<dbReference type="PANTHER" id="PTHR22946:SF0">
    <property type="entry name" value="DIENELACTONE HYDROLASE DOMAIN-CONTAINING PROTEIN"/>
    <property type="match status" value="1"/>
</dbReference>
<protein>
    <submittedName>
        <fullName evidence="3">Dienelactone hydrolase family protein</fullName>
    </submittedName>
</protein>
<keyword evidence="3" id="KW-0378">Hydrolase</keyword>
<sequence length="269" mass="28422">MLLAAGGALAHATVAHAAVVEQSFAYADGDTPLEGYVAYDDAISGARPGVLVIHQWMGLTDYEKMRCRMLAELGYVAFAADVYGKGVRPTTMEGASAEAGKYYGDRALLRHRVGVALEWLAGKHDPAGKDGGAFAHVDHQKVAAIGYCFGGGAALELARSGADLAGVVSFHGSLDTPDPADAKNIRCPLLVLHGADDPYVPTDKVEGFIKEMRDAQVDYQVVLYSGAVHSFTLQNAGDDPSKGAAYNAKADARSWIAMKAFFAEIFGSH</sequence>
<dbReference type="InterPro" id="IPR002925">
    <property type="entry name" value="Dienelactn_hydro"/>
</dbReference>
<dbReference type="Proteomes" id="UP000697710">
    <property type="component" value="Unassembled WGS sequence"/>
</dbReference>
<comment type="caution">
    <text evidence="3">The sequence shown here is derived from an EMBL/GenBank/DDBJ whole genome shotgun (WGS) entry which is preliminary data.</text>
</comment>
<feature type="domain" description="Dienelactone hydrolase" evidence="2">
    <location>
        <begin position="34"/>
        <end position="265"/>
    </location>
</feature>
<organism evidence="3 4">
    <name type="scientific">Eiseniibacteriota bacterium</name>
    <dbReference type="NCBI Taxonomy" id="2212470"/>
    <lineage>
        <taxon>Bacteria</taxon>
        <taxon>Candidatus Eiseniibacteriota</taxon>
    </lineage>
</organism>
<evidence type="ECO:0000313" key="3">
    <source>
        <dbReference type="EMBL" id="MCA9726302.1"/>
    </source>
</evidence>
<evidence type="ECO:0000256" key="1">
    <source>
        <dbReference type="SAM" id="SignalP"/>
    </source>
</evidence>
<dbReference type="EMBL" id="JAGQHR010000017">
    <property type="protein sequence ID" value="MCA9726302.1"/>
    <property type="molecule type" value="Genomic_DNA"/>
</dbReference>
<proteinExistence type="predicted"/>
<dbReference type="PANTHER" id="PTHR22946">
    <property type="entry name" value="DIENELACTONE HYDROLASE DOMAIN-CONTAINING PROTEIN-RELATED"/>
    <property type="match status" value="1"/>
</dbReference>
<dbReference type="GO" id="GO:0016787">
    <property type="term" value="F:hydrolase activity"/>
    <property type="evidence" value="ECO:0007669"/>
    <property type="project" value="UniProtKB-KW"/>
</dbReference>
<accession>A0A956LWJ6</accession>
<dbReference type="Gene3D" id="3.40.50.1820">
    <property type="entry name" value="alpha/beta hydrolase"/>
    <property type="match status" value="1"/>
</dbReference>
<keyword evidence="1" id="KW-0732">Signal</keyword>
<evidence type="ECO:0000259" key="2">
    <source>
        <dbReference type="Pfam" id="PF01738"/>
    </source>
</evidence>
<dbReference type="InterPro" id="IPR029058">
    <property type="entry name" value="AB_hydrolase_fold"/>
</dbReference>
<dbReference type="Pfam" id="PF01738">
    <property type="entry name" value="DLH"/>
    <property type="match status" value="1"/>
</dbReference>
<feature type="signal peptide" evidence="1">
    <location>
        <begin position="1"/>
        <end position="17"/>
    </location>
</feature>
<reference evidence="3" key="2">
    <citation type="journal article" date="2021" name="Microbiome">
        <title>Successional dynamics and alternative stable states in a saline activated sludge microbial community over 9 years.</title>
        <authorList>
            <person name="Wang Y."/>
            <person name="Ye J."/>
            <person name="Ju F."/>
            <person name="Liu L."/>
            <person name="Boyd J.A."/>
            <person name="Deng Y."/>
            <person name="Parks D.H."/>
            <person name="Jiang X."/>
            <person name="Yin X."/>
            <person name="Woodcroft B.J."/>
            <person name="Tyson G.W."/>
            <person name="Hugenholtz P."/>
            <person name="Polz M.F."/>
            <person name="Zhang T."/>
        </authorList>
    </citation>
    <scope>NUCLEOTIDE SEQUENCE</scope>
    <source>
        <strain evidence="3">HKST-UBA01</strain>
    </source>
</reference>
<name>A0A956LWJ6_UNCEI</name>
<dbReference type="SUPFAM" id="SSF53474">
    <property type="entry name" value="alpha/beta-Hydrolases"/>
    <property type="match status" value="1"/>
</dbReference>
<reference evidence="3" key="1">
    <citation type="submission" date="2020-04" db="EMBL/GenBank/DDBJ databases">
        <authorList>
            <person name="Zhang T."/>
        </authorList>
    </citation>
    <scope>NUCLEOTIDE SEQUENCE</scope>
    <source>
        <strain evidence="3">HKST-UBA01</strain>
    </source>
</reference>
<dbReference type="InterPro" id="IPR050261">
    <property type="entry name" value="FrsA_esterase"/>
</dbReference>
<gene>
    <name evidence="3" type="ORF">KC729_01370</name>
</gene>
<feature type="chain" id="PRO_5036754612" evidence="1">
    <location>
        <begin position="18"/>
        <end position="269"/>
    </location>
</feature>